<organism evidence="5 6">
    <name type="scientific">Ustilago trichophora</name>
    <dbReference type="NCBI Taxonomy" id="86804"/>
    <lineage>
        <taxon>Eukaryota</taxon>
        <taxon>Fungi</taxon>
        <taxon>Dikarya</taxon>
        <taxon>Basidiomycota</taxon>
        <taxon>Ustilaginomycotina</taxon>
        <taxon>Ustilaginomycetes</taxon>
        <taxon>Ustilaginales</taxon>
        <taxon>Ustilaginaceae</taxon>
        <taxon>Ustilago</taxon>
    </lineage>
</organism>
<feature type="compositionally biased region" description="Low complexity" evidence="3">
    <location>
        <begin position="592"/>
        <end position="641"/>
    </location>
</feature>
<feature type="compositionally biased region" description="Low complexity" evidence="3">
    <location>
        <begin position="426"/>
        <end position="437"/>
    </location>
</feature>
<evidence type="ECO:0000256" key="2">
    <source>
        <dbReference type="ARBA" id="ARBA00023242"/>
    </source>
</evidence>
<sequence length="953" mass="100663">MSPQDTGMEPVMQQHLDEEAAALAADILPIFTSTAPIESIWSSERIAFTTQRRSIVFGHKLFFDELLTFASVDTALYPPRSTDQLAALLTAIFAATTLDYLKQLSLVYYLLLDLDVFTHRAGEVDAAPAASAAERFADTYVVLPQFTDAMQGYWLLDNDQYEQAIPLLAVADFIPKIVRTLFLVSSTEQRSDVARAKLLLRFLRTSNQATSSPVGSQSFLQEVEMQIQALCFVSGPSRAFSEIRALAATIQDDEQQRVSVRARLIFKVLEHCFAPPRPAAIQNLLACSLDPEEEVTLESFVLSPPAAMTATWSYVAADVLIIRYISQGRYMDAVGLDRRLGPDVSQGHSTAKDAQQRSKMMEQRKRMIAGAREILPEVQKELLRIEESVEISGGAVQEEKMDKVNGTANGVSAKTVASDFADRSNLAPTPLSASPAARKSNNHTPSTQAAILSAVVRASASPSAPSTPSKAAVLSAVGSPAGALSGTPGRTGSTPQHPAAMIGFLTKNALSGKRSTPDAETSDAAGSDEAMEDDADEIDGSAVLVSKPVDAVKNTPAAAVPASPSQASPWRNQPTLTSSSPFSGLPKLTRPAVSGNAAAGSVASGSRSPYPSSPRAAFQPASTSPFATSSSIRSSPSVTSTRNKLPGALALVSQHGKKSRLGREEASFDMDESDLEEAEQQAEDQDHGDDTFVQTSSAKAKTGGGDVSIGRLVPGRRGWNETQVDTEADEGMEEMLTSPEPPAKRRTRKTAAAAAGPTSRSKMTRSRTGVHLNQDASSSNKLSKSRSEVSLAGAGSGKRMTRSTSAANRKPLTLSNLEQFSREDEALDAAPIARRTRAATAELESVNGSQATGAGGGGGGGGASTIYTISEIGDVDGDDVGVTRSPVKRVGRRTTTAASAAKGSVRRSSRLSSVEPETGMEMSEVNSPAKRRGAGGRKTIGSSVRSKMPGGLE</sequence>
<evidence type="ECO:0000256" key="1">
    <source>
        <dbReference type="ARBA" id="ARBA00004123"/>
    </source>
</evidence>
<dbReference type="Proteomes" id="UP000324022">
    <property type="component" value="Unassembled WGS sequence"/>
</dbReference>
<feature type="compositionally biased region" description="Low complexity" evidence="3">
    <location>
        <begin position="829"/>
        <end position="841"/>
    </location>
</feature>
<feature type="domain" description="ELYS-like" evidence="4">
    <location>
        <begin position="60"/>
        <end position="303"/>
    </location>
</feature>
<feature type="compositionally biased region" description="Polar residues" evidence="3">
    <location>
        <begin position="802"/>
        <end position="819"/>
    </location>
</feature>
<feature type="region of interest" description="Disordered" evidence="3">
    <location>
        <begin position="424"/>
        <end position="444"/>
    </location>
</feature>
<dbReference type="EMBL" id="OOIN01000004">
    <property type="protein sequence ID" value="SPO22327.1"/>
    <property type="molecule type" value="Genomic_DNA"/>
</dbReference>
<feature type="region of interest" description="Disordered" evidence="3">
    <location>
        <begin position="510"/>
        <end position="534"/>
    </location>
</feature>
<feature type="region of interest" description="Disordered" evidence="3">
    <location>
        <begin position="555"/>
        <end position="953"/>
    </location>
</feature>
<keyword evidence="6" id="KW-1185">Reference proteome</keyword>
<feature type="compositionally biased region" description="Acidic residues" evidence="3">
    <location>
        <begin position="724"/>
        <end position="733"/>
    </location>
</feature>
<gene>
    <name evidence="5" type="ORF">UTRI_01005</name>
</gene>
<dbReference type="GO" id="GO:0005634">
    <property type="term" value="C:nucleus"/>
    <property type="evidence" value="ECO:0007669"/>
    <property type="project" value="UniProtKB-SubCell"/>
</dbReference>
<feature type="compositionally biased region" description="Acidic residues" evidence="3">
    <location>
        <begin position="667"/>
        <end position="683"/>
    </location>
</feature>
<feature type="compositionally biased region" description="Gly residues" evidence="3">
    <location>
        <begin position="853"/>
        <end position="863"/>
    </location>
</feature>
<dbReference type="OrthoDB" id="20729at2759"/>
<name>A0A5C3DYB1_9BASI</name>
<evidence type="ECO:0000256" key="3">
    <source>
        <dbReference type="SAM" id="MobiDB-lite"/>
    </source>
</evidence>
<dbReference type="AlphaFoldDB" id="A0A5C3DYB1"/>
<comment type="subcellular location">
    <subcellularLocation>
        <location evidence="1">Nucleus</location>
    </subcellularLocation>
</comment>
<dbReference type="Pfam" id="PF13934">
    <property type="entry name" value="ELYS"/>
    <property type="match status" value="1"/>
</dbReference>
<keyword evidence="2" id="KW-0539">Nucleus</keyword>
<accession>A0A5C3DYB1</accession>
<protein>
    <recommendedName>
        <fullName evidence="4">ELYS-like domain-containing protein</fullName>
    </recommendedName>
</protein>
<dbReference type="InterPro" id="IPR025151">
    <property type="entry name" value="ELYS_dom"/>
</dbReference>
<reference evidence="5 6" key="1">
    <citation type="submission" date="2018-03" db="EMBL/GenBank/DDBJ databases">
        <authorList>
            <person name="Guldener U."/>
        </authorList>
    </citation>
    <scope>NUCLEOTIDE SEQUENCE [LARGE SCALE GENOMIC DNA]</scope>
    <source>
        <strain evidence="5 6">NBRC100155</strain>
    </source>
</reference>
<evidence type="ECO:0000259" key="4">
    <source>
        <dbReference type="Pfam" id="PF13934"/>
    </source>
</evidence>
<evidence type="ECO:0000313" key="6">
    <source>
        <dbReference type="Proteomes" id="UP000324022"/>
    </source>
</evidence>
<proteinExistence type="predicted"/>
<feature type="compositionally biased region" description="Polar residues" evidence="3">
    <location>
        <begin position="570"/>
        <end position="582"/>
    </location>
</feature>
<evidence type="ECO:0000313" key="5">
    <source>
        <dbReference type="EMBL" id="SPO22327.1"/>
    </source>
</evidence>
<feature type="compositionally biased region" description="Low complexity" evidence="3">
    <location>
        <begin position="556"/>
        <end position="569"/>
    </location>
</feature>
<feature type="compositionally biased region" description="Low complexity" evidence="3">
    <location>
        <begin position="750"/>
        <end position="761"/>
    </location>
</feature>